<comment type="caution">
    <text evidence="4">The sequence shown here is derived from an EMBL/GenBank/DDBJ whole genome shotgun (WGS) entry which is preliminary data.</text>
</comment>
<reference evidence="4" key="1">
    <citation type="submission" date="2023-03" db="EMBL/GenBank/DDBJ databases">
        <authorList>
            <person name="Steffen K."/>
            <person name="Cardenas P."/>
        </authorList>
    </citation>
    <scope>NUCLEOTIDE SEQUENCE</scope>
</reference>
<dbReference type="PANTHER" id="PTHR13191">
    <property type="entry name" value="RIBOSOMAL RNA PROCESSING PROTEIN 7-RELATED"/>
    <property type="match status" value="1"/>
</dbReference>
<feature type="domain" description="Ribosomal RNA-processing protein 7 C-terminal" evidence="3">
    <location>
        <begin position="139"/>
        <end position="246"/>
    </location>
</feature>
<protein>
    <submittedName>
        <fullName evidence="4">Ribosomal RNA-processing protein 7 homolog A</fullName>
    </submittedName>
</protein>
<evidence type="ECO:0000259" key="3">
    <source>
        <dbReference type="Pfam" id="PF12923"/>
    </source>
</evidence>
<dbReference type="GO" id="GO:0006364">
    <property type="term" value="P:rRNA processing"/>
    <property type="evidence" value="ECO:0007669"/>
    <property type="project" value="TreeGrafter"/>
</dbReference>
<evidence type="ECO:0000256" key="1">
    <source>
        <dbReference type="ARBA" id="ARBA00006110"/>
    </source>
</evidence>
<evidence type="ECO:0000256" key="2">
    <source>
        <dbReference type="SAM" id="MobiDB-lite"/>
    </source>
</evidence>
<feature type="region of interest" description="Disordered" evidence="2">
    <location>
        <begin position="168"/>
        <end position="203"/>
    </location>
</feature>
<proteinExistence type="inferred from homology"/>
<dbReference type="EMBL" id="CASHTH010000142">
    <property type="protein sequence ID" value="CAI7992327.1"/>
    <property type="molecule type" value="Genomic_DNA"/>
</dbReference>
<organism evidence="4 5">
    <name type="scientific">Geodia barretti</name>
    <name type="common">Barrett's horny sponge</name>
    <dbReference type="NCBI Taxonomy" id="519541"/>
    <lineage>
        <taxon>Eukaryota</taxon>
        <taxon>Metazoa</taxon>
        <taxon>Porifera</taxon>
        <taxon>Demospongiae</taxon>
        <taxon>Heteroscleromorpha</taxon>
        <taxon>Tetractinellida</taxon>
        <taxon>Astrophorina</taxon>
        <taxon>Geodiidae</taxon>
        <taxon>Geodia</taxon>
    </lineage>
</organism>
<dbReference type="Pfam" id="PF12923">
    <property type="entry name" value="RRP7"/>
    <property type="match status" value="1"/>
</dbReference>
<dbReference type="Proteomes" id="UP001174909">
    <property type="component" value="Unassembled WGS sequence"/>
</dbReference>
<name>A0AA35QUV8_GEOBA</name>
<dbReference type="Gene3D" id="6.10.250.1770">
    <property type="match status" value="1"/>
</dbReference>
<dbReference type="InterPro" id="IPR040446">
    <property type="entry name" value="RRP7"/>
</dbReference>
<feature type="compositionally biased region" description="Polar residues" evidence="2">
    <location>
        <begin position="181"/>
        <end position="193"/>
    </location>
</feature>
<comment type="similarity">
    <text evidence="1">Belongs to the RRP7 family.</text>
</comment>
<dbReference type="GO" id="GO:0032545">
    <property type="term" value="C:CURI complex"/>
    <property type="evidence" value="ECO:0007669"/>
    <property type="project" value="TreeGrafter"/>
</dbReference>
<dbReference type="InterPro" id="IPR024326">
    <property type="entry name" value="RRP7_C"/>
</dbReference>
<dbReference type="AlphaFoldDB" id="A0AA35QUV8"/>
<evidence type="ECO:0000313" key="5">
    <source>
        <dbReference type="Proteomes" id="UP001174909"/>
    </source>
</evidence>
<accession>A0AA35QUV8</accession>
<dbReference type="GO" id="GO:0034456">
    <property type="term" value="C:UTP-C complex"/>
    <property type="evidence" value="ECO:0007669"/>
    <property type="project" value="TreeGrafter"/>
</dbReference>
<sequence>MEFLSLQVDFFGSTTDNEIVSTHTIFCKKHTVRREDPTTPSDRTLFSLGWPPYCSGNQVEAVFSRAGYVSGTFLQENAGQLVKKADAEGGGQGGRVAYVVFSQPEELDRALGLCGGGEAVRCDIGTTGVRKWCEDYASRRLNSTALDTAANLVVGQYDNCAAYQPKARKRLSQPDSDGWVTVTSRRPQSNGPQNPRKKKKEKKLTNFYLFQQRESKREAVAELRRKFLKDKERVAQLRTQRRFRPF</sequence>
<evidence type="ECO:0000313" key="4">
    <source>
        <dbReference type="EMBL" id="CAI7992327.1"/>
    </source>
</evidence>
<gene>
    <name evidence="4" type="ORF">GBAR_LOCUS962</name>
</gene>
<dbReference type="GO" id="GO:0000028">
    <property type="term" value="P:ribosomal small subunit assembly"/>
    <property type="evidence" value="ECO:0007669"/>
    <property type="project" value="TreeGrafter"/>
</dbReference>
<keyword evidence="5" id="KW-1185">Reference proteome</keyword>
<dbReference type="PANTHER" id="PTHR13191:SF0">
    <property type="entry name" value="RIBOSOMAL RNA-PROCESSING PROTEIN 7 HOMOLOG A-RELATED"/>
    <property type="match status" value="1"/>
</dbReference>